<reference evidence="4" key="2">
    <citation type="submission" date="2015-01" db="EMBL/GenBank/DDBJ databases">
        <title>Evolutionary Origins and Diversification of the Mycorrhizal Mutualists.</title>
        <authorList>
            <consortium name="DOE Joint Genome Institute"/>
            <consortium name="Mycorrhizal Genomics Consortium"/>
            <person name="Kohler A."/>
            <person name="Kuo A."/>
            <person name="Nagy L.G."/>
            <person name="Floudas D."/>
            <person name="Copeland A."/>
            <person name="Barry K.W."/>
            <person name="Cichocki N."/>
            <person name="Veneault-Fourrey C."/>
            <person name="LaButti K."/>
            <person name="Lindquist E.A."/>
            <person name="Lipzen A."/>
            <person name="Lundell T."/>
            <person name="Morin E."/>
            <person name="Murat C."/>
            <person name="Riley R."/>
            <person name="Ohm R."/>
            <person name="Sun H."/>
            <person name="Tunlid A."/>
            <person name="Henrissat B."/>
            <person name="Grigoriev I.V."/>
            <person name="Hibbett D.S."/>
            <person name="Martin F."/>
        </authorList>
    </citation>
    <scope>NUCLEOTIDE SEQUENCE [LARGE SCALE GENOMIC DNA]</scope>
    <source>
        <strain evidence="4">Zn</strain>
    </source>
</reference>
<dbReference type="AlphaFoldDB" id="A0A0C3HSK9"/>
<dbReference type="PANTHER" id="PTHR10039:SF15">
    <property type="entry name" value="NACHT DOMAIN-CONTAINING PROTEIN"/>
    <property type="match status" value="1"/>
</dbReference>
<name>A0A0C3HSK9_OIDMZ</name>
<evidence type="ECO:0000313" key="3">
    <source>
        <dbReference type="EMBL" id="KIN05222.1"/>
    </source>
</evidence>
<feature type="non-terminal residue" evidence="3">
    <location>
        <position position="1"/>
    </location>
</feature>
<dbReference type="SUPFAM" id="SSF52540">
    <property type="entry name" value="P-loop containing nucleoside triphosphate hydrolases"/>
    <property type="match status" value="1"/>
</dbReference>
<dbReference type="PANTHER" id="PTHR10039">
    <property type="entry name" value="AMELOGENIN"/>
    <property type="match status" value="1"/>
</dbReference>
<dbReference type="InterPro" id="IPR027417">
    <property type="entry name" value="P-loop_NTPase"/>
</dbReference>
<accession>A0A0C3HSK9</accession>
<dbReference type="STRING" id="913774.A0A0C3HSK9"/>
<protein>
    <recommendedName>
        <fullName evidence="2">Nephrocystin 3-like N-terminal domain-containing protein</fullName>
    </recommendedName>
</protein>
<reference evidence="3 4" key="1">
    <citation type="submission" date="2014-04" db="EMBL/GenBank/DDBJ databases">
        <authorList>
            <consortium name="DOE Joint Genome Institute"/>
            <person name="Kuo A."/>
            <person name="Martino E."/>
            <person name="Perotto S."/>
            <person name="Kohler A."/>
            <person name="Nagy L.G."/>
            <person name="Floudas D."/>
            <person name="Copeland A."/>
            <person name="Barry K.W."/>
            <person name="Cichocki N."/>
            <person name="Veneault-Fourrey C."/>
            <person name="LaButti K."/>
            <person name="Lindquist E.A."/>
            <person name="Lipzen A."/>
            <person name="Lundell T."/>
            <person name="Morin E."/>
            <person name="Murat C."/>
            <person name="Sun H."/>
            <person name="Tunlid A."/>
            <person name="Henrissat B."/>
            <person name="Grigoriev I.V."/>
            <person name="Hibbett D.S."/>
            <person name="Martin F."/>
            <person name="Nordberg H.P."/>
            <person name="Cantor M.N."/>
            <person name="Hua S.X."/>
        </authorList>
    </citation>
    <scope>NUCLEOTIDE SEQUENCE [LARGE SCALE GENOMIC DNA]</scope>
    <source>
        <strain evidence="3 4">Zn</strain>
    </source>
</reference>
<dbReference type="InParanoid" id="A0A0C3HSK9"/>
<proteinExistence type="predicted"/>
<feature type="domain" description="Nephrocystin 3-like N-terminal" evidence="2">
    <location>
        <begin position="28"/>
        <end position="191"/>
    </location>
</feature>
<keyword evidence="4" id="KW-1185">Reference proteome</keyword>
<dbReference type="Gene3D" id="3.40.50.300">
    <property type="entry name" value="P-loop containing nucleotide triphosphate hydrolases"/>
    <property type="match status" value="1"/>
</dbReference>
<sequence>QRQIILDWVTPIDYAAQQHDFIGRRQEGTGQWLLDSAEFHTWLDAERQTLYCPGIPGAGKTILTSIVVDELTARFYNNENIGIAYLYCNFRRQDEQKLDHLLSSLLKQLAGCQPSLPSALQDLYNQHRNKQSRPSKYELLRAIQSVVSLYSRVFIIVDALDEASQQCRTVFLSEIFGIQANGGVNIFATSRLIPQITEKFQSSISLEIRASNTDIATYLEAHMRLLSSFNGWDRQLRDEIKVTISDAVDGMYVT</sequence>
<organism evidence="3 4">
    <name type="scientific">Oidiodendron maius (strain Zn)</name>
    <dbReference type="NCBI Taxonomy" id="913774"/>
    <lineage>
        <taxon>Eukaryota</taxon>
        <taxon>Fungi</taxon>
        <taxon>Dikarya</taxon>
        <taxon>Ascomycota</taxon>
        <taxon>Pezizomycotina</taxon>
        <taxon>Leotiomycetes</taxon>
        <taxon>Leotiomycetes incertae sedis</taxon>
        <taxon>Myxotrichaceae</taxon>
        <taxon>Oidiodendron</taxon>
    </lineage>
</organism>
<dbReference type="EMBL" id="KN832872">
    <property type="protein sequence ID" value="KIN05222.1"/>
    <property type="molecule type" value="Genomic_DNA"/>
</dbReference>
<evidence type="ECO:0000256" key="1">
    <source>
        <dbReference type="ARBA" id="ARBA00022737"/>
    </source>
</evidence>
<dbReference type="HOGENOM" id="CLU_000288_34_5_1"/>
<keyword evidence="1" id="KW-0677">Repeat</keyword>
<dbReference type="OrthoDB" id="195446at2759"/>
<evidence type="ECO:0000313" key="4">
    <source>
        <dbReference type="Proteomes" id="UP000054321"/>
    </source>
</evidence>
<evidence type="ECO:0000259" key="2">
    <source>
        <dbReference type="Pfam" id="PF24883"/>
    </source>
</evidence>
<dbReference type="InterPro" id="IPR056884">
    <property type="entry name" value="NPHP3-like_N"/>
</dbReference>
<dbReference type="Proteomes" id="UP000054321">
    <property type="component" value="Unassembled WGS sequence"/>
</dbReference>
<gene>
    <name evidence="3" type="ORF">OIDMADRAFT_115048</name>
</gene>
<dbReference type="Pfam" id="PF24883">
    <property type="entry name" value="NPHP3_N"/>
    <property type="match status" value="1"/>
</dbReference>